<dbReference type="InterPro" id="IPR050469">
    <property type="entry name" value="Diguanylate_Cyclase"/>
</dbReference>
<dbReference type="InterPro" id="IPR000160">
    <property type="entry name" value="GGDEF_dom"/>
</dbReference>
<dbReference type="PANTHER" id="PTHR45138:SF9">
    <property type="entry name" value="DIGUANYLATE CYCLASE DGCM-RELATED"/>
    <property type="match status" value="1"/>
</dbReference>
<dbReference type="SMART" id="SM00267">
    <property type="entry name" value="GGDEF"/>
    <property type="match status" value="1"/>
</dbReference>
<dbReference type="Proteomes" id="UP000600547">
    <property type="component" value="Unassembled WGS sequence"/>
</dbReference>
<evidence type="ECO:0000259" key="1">
    <source>
        <dbReference type="PROSITE" id="PS50887"/>
    </source>
</evidence>
<name>A0A8H9GPI0_9DEIO</name>
<dbReference type="CDD" id="cd01949">
    <property type="entry name" value="GGDEF"/>
    <property type="match status" value="1"/>
</dbReference>
<accession>A0A8H9GPI0</accession>
<dbReference type="AlphaFoldDB" id="A0A8H9GPI0"/>
<keyword evidence="3" id="KW-1185">Reference proteome</keyword>
<dbReference type="PROSITE" id="PS50887">
    <property type="entry name" value="GGDEF"/>
    <property type="match status" value="1"/>
</dbReference>
<sequence>MTSSQVSAQGIRDQIAALQRDAAQTADLVERTQSLRDAAYLALDLGDATLAMTCAVACLDAARRTPDLSLQARAHVTIALSMSNVHDDIGAASHFREAEGLARSARDARGVALVSVNAAHHDLERGHYRGSTLRLLGLLRSPYASALTEPGEQSMDQVFHVNFTRGAAGALLGQGSDQGQHAERWRLQQAELRRQLEVSVRALRRLHAGQEPLVNSLWRLDLLEALLIHTRFRGDLSAAHALADEWVALADSWVLPAQQGKALLGRAELHAQEENWAPVARDARQAAGLFGDAQPTRALAAQQLLARALAAQEQWRAAFEVQQSLSEQAERIYRAFMQQSARLRVIERQAVEAEVRAAAFAEAALRDPLTGIPNRAGALRRLDQLCAAAQRGRPGAVALLDIDHFKAVNDRFGHAAGDEVLRRVSSEVTRAIREVDQLARYGGEEFLLLLDGLSLPEARRACRRVGALITALDWSDLAPGLKVTASIGVTTVTAGQRREDILREADAAMYAAKAAGRNTVRLAVTSSSDG</sequence>
<dbReference type="Gene3D" id="3.30.70.270">
    <property type="match status" value="1"/>
</dbReference>
<evidence type="ECO:0000313" key="3">
    <source>
        <dbReference type="Proteomes" id="UP000600547"/>
    </source>
</evidence>
<reference evidence="3" key="1">
    <citation type="journal article" date="2019" name="Int. J. Syst. Evol. Microbiol.">
        <title>The Global Catalogue of Microorganisms (GCM) 10K type strain sequencing project: providing services to taxonomists for standard genome sequencing and annotation.</title>
        <authorList>
            <consortium name="The Broad Institute Genomics Platform"/>
            <consortium name="The Broad Institute Genome Sequencing Center for Infectious Disease"/>
            <person name="Wu L."/>
            <person name="Ma J."/>
        </authorList>
    </citation>
    <scope>NUCLEOTIDE SEQUENCE [LARGE SCALE GENOMIC DNA]</scope>
    <source>
        <strain evidence="3">JCM 31047</strain>
    </source>
</reference>
<dbReference type="InterPro" id="IPR029787">
    <property type="entry name" value="Nucleotide_cyclase"/>
</dbReference>
<dbReference type="NCBIfam" id="TIGR00254">
    <property type="entry name" value="GGDEF"/>
    <property type="match status" value="1"/>
</dbReference>
<organism evidence="2 3">
    <name type="scientific">Deinococcus arenae</name>
    <dbReference type="NCBI Taxonomy" id="1452751"/>
    <lineage>
        <taxon>Bacteria</taxon>
        <taxon>Thermotogati</taxon>
        <taxon>Deinococcota</taxon>
        <taxon>Deinococci</taxon>
        <taxon>Deinococcales</taxon>
        <taxon>Deinococcaceae</taxon>
        <taxon>Deinococcus</taxon>
    </lineage>
</organism>
<dbReference type="GO" id="GO:0052621">
    <property type="term" value="F:diguanylate cyclase activity"/>
    <property type="evidence" value="ECO:0007669"/>
    <property type="project" value="TreeGrafter"/>
</dbReference>
<gene>
    <name evidence="2" type="ORF">GCM10008956_13310</name>
</gene>
<dbReference type="RefSeq" id="WP_162621519.1">
    <property type="nucleotide sequence ID" value="NZ_BMQG01000003.1"/>
</dbReference>
<dbReference type="PANTHER" id="PTHR45138">
    <property type="entry name" value="REGULATORY COMPONENTS OF SENSORY TRANSDUCTION SYSTEM"/>
    <property type="match status" value="1"/>
</dbReference>
<dbReference type="GO" id="GO:1902201">
    <property type="term" value="P:negative regulation of bacterial-type flagellum-dependent cell motility"/>
    <property type="evidence" value="ECO:0007669"/>
    <property type="project" value="TreeGrafter"/>
</dbReference>
<comment type="caution">
    <text evidence="2">The sequence shown here is derived from an EMBL/GenBank/DDBJ whole genome shotgun (WGS) entry which is preliminary data.</text>
</comment>
<dbReference type="GO" id="GO:0005886">
    <property type="term" value="C:plasma membrane"/>
    <property type="evidence" value="ECO:0007669"/>
    <property type="project" value="TreeGrafter"/>
</dbReference>
<dbReference type="Pfam" id="PF00990">
    <property type="entry name" value="GGDEF"/>
    <property type="match status" value="1"/>
</dbReference>
<evidence type="ECO:0000313" key="2">
    <source>
        <dbReference type="EMBL" id="GGM38248.1"/>
    </source>
</evidence>
<dbReference type="GO" id="GO:0043709">
    <property type="term" value="P:cell adhesion involved in single-species biofilm formation"/>
    <property type="evidence" value="ECO:0007669"/>
    <property type="project" value="TreeGrafter"/>
</dbReference>
<feature type="domain" description="GGDEF" evidence="1">
    <location>
        <begin position="393"/>
        <end position="525"/>
    </location>
</feature>
<dbReference type="FunFam" id="3.30.70.270:FF:000001">
    <property type="entry name" value="Diguanylate cyclase domain protein"/>
    <property type="match status" value="1"/>
</dbReference>
<proteinExistence type="predicted"/>
<protein>
    <recommendedName>
        <fullName evidence="1">GGDEF domain-containing protein</fullName>
    </recommendedName>
</protein>
<dbReference type="EMBL" id="BMQG01000003">
    <property type="protein sequence ID" value="GGM38248.1"/>
    <property type="molecule type" value="Genomic_DNA"/>
</dbReference>
<dbReference type="InterPro" id="IPR043128">
    <property type="entry name" value="Rev_trsase/Diguanyl_cyclase"/>
</dbReference>
<dbReference type="SUPFAM" id="SSF55073">
    <property type="entry name" value="Nucleotide cyclase"/>
    <property type="match status" value="1"/>
</dbReference>